<dbReference type="InterPro" id="IPR016195">
    <property type="entry name" value="Pol/histidinol_Pase-like"/>
</dbReference>
<name>A0AAW4PXR5_9EURY</name>
<dbReference type="AlphaFoldDB" id="A0AAW4PXR5"/>
<dbReference type="GO" id="GO:0035312">
    <property type="term" value="F:5'-3' DNA exonuclease activity"/>
    <property type="evidence" value="ECO:0007669"/>
    <property type="project" value="TreeGrafter"/>
</dbReference>
<comment type="caution">
    <text evidence="1">The sequence shown here is derived from an EMBL/GenBank/DDBJ whole genome shotgun (WGS) entry which is preliminary data.</text>
</comment>
<dbReference type="GO" id="GO:0004534">
    <property type="term" value="F:5'-3' RNA exonuclease activity"/>
    <property type="evidence" value="ECO:0007669"/>
    <property type="project" value="TreeGrafter"/>
</dbReference>
<organism evidence="1 2">
    <name type="scientific">Haloarcula rubra</name>
    <dbReference type="NCBI Taxonomy" id="2487747"/>
    <lineage>
        <taxon>Archaea</taxon>
        <taxon>Methanobacteriati</taxon>
        <taxon>Methanobacteriota</taxon>
        <taxon>Stenosarchaea group</taxon>
        <taxon>Halobacteria</taxon>
        <taxon>Halobacteriales</taxon>
        <taxon>Haloarculaceae</taxon>
        <taxon>Haloarcula</taxon>
    </lineage>
</organism>
<protein>
    <submittedName>
        <fullName evidence="1">PHP domain-containing protein</fullName>
    </submittedName>
</protein>
<accession>A0AAW4PXR5</accession>
<proteinExistence type="predicted"/>
<dbReference type="Proteomes" id="UP001430377">
    <property type="component" value="Unassembled WGS sequence"/>
</dbReference>
<dbReference type="Pfam" id="PF13263">
    <property type="entry name" value="PHP_C"/>
    <property type="match status" value="1"/>
</dbReference>
<gene>
    <name evidence="1" type="ORF">EGH21_23425</name>
</gene>
<keyword evidence="2" id="KW-1185">Reference proteome</keyword>
<evidence type="ECO:0000313" key="2">
    <source>
        <dbReference type="Proteomes" id="UP001430377"/>
    </source>
</evidence>
<dbReference type="InterPro" id="IPR052018">
    <property type="entry name" value="PHP_domain"/>
</dbReference>
<dbReference type="RefSeq" id="WP_220620824.1">
    <property type="nucleotide sequence ID" value="NZ_RKLR01000024.1"/>
</dbReference>
<dbReference type="PANTHER" id="PTHR42924">
    <property type="entry name" value="EXONUCLEASE"/>
    <property type="match status" value="1"/>
</dbReference>
<dbReference type="EMBL" id="RKLR01000024">
    <property type="protein sequence ID" value="MBX0325971.1"/>
    <property type="molecule type" value="Genomic_DNA"/>
</dbReference>
<dbReference type="SUPFAM" id="SSF89550">
    <property type="entry name" value="PHP domain-like"/>
    <property type="match status" value="1"/>
</dbReference>
<dbReference type="CDD" id="cd07432">
    <property type="entry name" value="PHP_HisPPase"/>
    <property type="match status" value="1"/>
</dbReference>
<evidence type="ECO:0000313" key="1">
    <source>
        <dbReference type="EMBL" id="MBX0325971.1"/>
    </source>
</evidence>
<sequence>MFDCDLHTHSRFFHRKPEVASWYDPYGVRATLRVAMFRGLDGIAVTNHDFYRPDTNVSDACIPGIEISTTQGHLLVVGPDPPTVTEPGELTPHEAVALAHDRDCVAIVAHPFRNSTLRESDADFDAIEINGKHPEYRRRIEAIARNRGLPLVGGSDAHFPFEAGRLSTRLEIEQLTPEAVVRAVRDGRVEPVFRDGPLFETLGSLYSRIHGVKGHTTTDDVSEEHPDR</sequence>
<dbReference type="PANTHER" id="PTHR42924:SF3">
    <property type="entry name" value="POLYMERASE_HISTIDINOL PHOSPHATASE N-TERMINAL DOMAIN-CONTAINING PROTEIN"/>
    <property type="match status" value="1"/>
</dbReference>
<reference evidence="1 2" key="1">
    <citation type="submission" date="2021-06" db="EMBL/GenBank/DDBJ databases">
        <title>Halomicroarcula sp. a new haloarchaeum isolated from saline soil.</title>
        <authorList>
            <person name="Duran-Viseras A."/>
            <person name="Sanchez-Porro C."/>
            <person name="Ventosa A."/>
        </authorList>
    </citation>
    <scope>NUCLEOTIDE SEQUENCE [LARGE SCALE GENOMIC DNA]</scope>
    <source>
        <strain evidence="1 2">F13</strain>
    </source>
</reference>
<dbReference type="Gene3D" id="3.20.20.140">
    <property type="entry name" value="Metal-dependent hydrolases"/>
    <property type="match status" value="1"/>
</dbReference>